<dbReference type="InterPro" id="IPR014352">
    <property type="entry name" value="FERM/acyl-CoA-bd_prot_sf"/>
</dbReference>
<feature type="region of interest" description="Disordered" evidence="1">
    <location>
        <begin position="811"/>
        <end position="836"/>
    </location>
</feature>
<dbReference type="PROSITE" id="PS50057">
    <property type="entry name" value="FERM_3"/>
    <property type="match status" value="1"/>
</dbReference>
<dbReference type="Pfam" id="PF21989">
    <property type="entry name" value="RA_2"/>
    <property type="match status" value="1"/>
</dbReference>
<feature type="region of interest" description="Disordered" evidence="1">
    <location>
        <begin position="755"/>
        <end position="778"/>
    </location>
</feature>
<evidence type="ECO:0000313" key="5">
    <source>
        <dbReference type="EMBL" id="KAJ4945272.1"/>
    </source>
</evidence>
<accession>A0AAD6BLR4</accession>
<gene>
    <name evidence="5" type="ORF">JOQ06_013805</name>
</gene>
<dbReference type="SUPFAM" id="SSF50729">
    <property type="entry name" value="PH domain-like"/>
    <property type="match status" value="1"/>
</dbReference>
<dbReference type="PROSITE" id="PS50200">
    <property type="entry name" value="RA"/>
    <property type="match status" value="1"/>
</dbReference>
<dbReference type="Pfam" id="PF00373">
    <property type="entry name" value="FERM_M"/>
    <property type="match status" value="1"/>
</dbReference>
<proteinExistence type="predicted"/>
<reference evidence="5" key="1">
    <citation type="submission" date="2022-11" db="EMBL/GenBank/DDBJ databases">
        <title>Chromosome-level genome of Pogonophryne albipinna.</title>
        <authorList>
            <person name="Jo E."/>
        </authorList>
    </citation>
    <scope>NUCLEOTIDE SEQUENCE</scope>
    <source>
        <strain evidence="5">SGF0006</strain>
        <tissue evidence="5">Muscle</tissue>
    </source>
</reference>
<keyword evidence="6" id="KW-1185">Reference proteome</keyword>
<evidence type="ECO:0000259" key="2">
    <source>
        <dbReference type="PROSITE" id="PS50057"/>
    </source>
</evidence>
<name>A0AAD6BLR4_9TELE</name>
<dbReference type="CDD" id="cd06769">
    <property type="entry name" value="PDZ_FRMPD1_3_4-like"/>
    <property type="match status" value="1"/>
</dbReference>
<dbReference type="InterPro" id="IPR000159">
    <property type="entry name" value="RA_dom"/>
</dbReference>
<evidence type="ECO:0000259" key="4">
    <source>
        <dbReference type="PROSITE" id="PS50200"/>
    </source>
</evidence>
<dbReference type="InterPro" id="IPR029071">
    <property type="entry name" value="Ubiquitin-like_domsf"/>
</dbReference>
<feature type="compositionally biased region" description="Basic residues" evidence="1">
    <location>
        <begin position="567"/>
        <end position="576"/>
    </location>
</feature>
<feature type="compositionally biased region" description="Acidic residues" evidence="1">
    <location>
        <begin position="817"/>
        <end position="826"/>
    </location>
</feature>
<dbReference type="GO" id="GO:0007165">
    <property type="term" value="P:signal transduction"/>
    <property type="evidence" value="ECO:0007669"/>
    <property type="project" value="InterPro"/>
</dbReference>
<dbReference type="AlphaFoldDB" id="A0AAD6BLR4"/>
<dbReference type="Gene3D" id="2.30.42.10">
    <property type="match status" value="1"/>
</dbReference>
<dbReference type="SMART" id="SM00295">
    <property type="entry name" value="B41"/>
    <property type="match status" value="1"/>
</dbReference>
<feature type="domain" description="FERM" evidence="2">
    <location>
        <begin position="195"/>
        <end position="502"/>
    </location>
</feature>
<feature type="compositionally biased region" description="Basic and acidic residues" evidence="1">
    <location>
        <begin position="577"/>
        <end position="628"/>
    </location>
</feature>
<feature type="compositionally biased region" description="Low complexity" evidence="1">
    <location>
        <begin position="769"/>
        <end position="778"/>
    </location>
</feature>
<dbReference type="InterPro" id="IPR000299">
    <property type="entry name" value="FERM_domain"/>
</dbReference>
<feature type="compositionally biased region" description="Polar residues" evidence="1">
    <location>
        <begin position="669"/>
        <end position="683"/>
    </location>
</feature>
<evidence type="ECO:0000256" key="1">
    <source>
        <dbReference type="SAM" id="MobiDB-lite"/>
    </source>
</evidence>
<feature type="compositionally biased region" description="Basic and acidic residues" evidence="1">
    <location>
        <begin position="635"/>
        <end position="667"/>
    </location>
</feature>
<dbReference type="InterPro" id="IPR001478">
    <property type="entry name" value="PDZ"/>
</dbReference>
<feature type="domain" description="PDZ" evidence="3">
    <location>
        <begin position="62"/>
        <end position="140"/>
    </location>
</feature>
<dbReference type="InterPro" id="IPR011993">
    <property type="entry name" value="PH-like_dom_sf"/>
</dbReference>
<dbReference type="InterPro" id="IPR019749">
    <property type="entry name" value="Band_41_domain"/>
</dbReference>
<dbReference type="PANTHER" id="PTHR46221:SF2">
    <property type="entry name" value="FERM AND PDZ DOMAIN-CONTAINING PROTEIN 1"/>
    <property type="match status" value="1"/>
</dbReference>
<dbReference type="SUPFAM" id="SSF47031">
    <property type="entry name" value="Second domain of FERM"/>
    <property type="match status" value="1"/>
</dbReference>
<dbReference type="SUPFAM" id="SSF54236">
    <property type="entry name" value="Ubiquitin-like"/>
    <property type="match status" value="1"/>
</dbReference>
<feature type="region of interest" description="Disordered" evidence="1">
    <location>
        <begin position="544"/>
        <end position="691"/>
    </location>
</feature>
<feature type="compositionally biased region" description="Basic and acidic residues" evidence="1">
    <location>
        <begin position="546"/>
        <end position="566"/>
    </location>
</feature>
<dbReference type="Proteomes" id="UP001219934">
    <property type="component" value="Unassembled WGS sequence"/>
</dbReference>
<evidence type="ECO:0008006" key="7">
    <source>
        <dbReference type="Google" id="ProtNLM"/>
    </source>
</evidence>
<comment type="caution">
    <text evidence="5">The sequence shown here is derived from an EMBL/GenBank/DDBJ whole genome shotgun (WGS) entry which is preliminary data.</text>
</comment>
<evidence type="ECO:0000313" key="6">
    <source>
        <dbReference type="Proteomes" id="UP001219934"/>
    </source>
</evidence>
<evidence type="ECO:0000259" key="3">
    <source>
        <dbReference type="PROSITE" id="PS50106"/>
    </source>
</evidence>
<dbReference type="Gene3D" id="3.10.20.90">
    <property type="entry name" value="Phosphatidylinositol 3-kinase Catalytic Subunit, Chain A, domain 1"/>
    <property type="match status" value="1"/>
</dbReference>
<dbReference type="Gene3D" id="1.20.80.10">
    <property type="match status" value="1"/>
</dbReference>
<dbReference type="Gene3D" id="2.30.29.30">
    <property type="entry name" value="Pleckstrin-homology domain (PH domain)/Phosphotyrosine-binding domain (PTB)"/>
    <property type="match status" value="1"/>
</dbReference>
<dbReference type="InterPro" id="IPR036034">
    <property type="entry name" value="PDZ_sf"/>
</dbReference>
<dbReference type="PANTHER" id="PTHR46221">
    <property type="entry name" value="FERM AND PDZ DOMAIN-CONTAINING PROTEIN FAMILY MEMBER"/>
    <property type="match status" value="1"/>
</dbReference>
<feature type="domain" description="Ras-associating" evidence="4">
    <location>
        <begin position="196"/>
        <end position="292"/>
    </location>
</feature>
<dbReference type="EMBL" id="JAPTMU010000004">
    <property type="protein sequence ID" value="KAJ4945272.1"/>
    <property type="molecule type" value="Genomic_DNA"/>
</dbReference>
<dbReference type="InterPro" id="IPR035963">
    <property type="entry name" value="FERM_2"/>
</dbReference>
<sequence length="1002" mass="113057">MEVQDRSRSPSRRTSRVEQVVGRWLRRSRDLGSRSHSLSRERVGVDGKSECTDQRNYPFRFIVQIQRDLDLNSHGLTLSYTTPILVQEVTPGGPADGRLVPGDQLVKINNIAVDDLTPEQAAEIIRECQDTLTMTVLRTMLCRVSICVIGEGPKSSFITPEKRAKLRSNPVKVHFAEEVEVNGHSQGNSLLFLPNVLKVYLENGQTKAFKFDPSTTVKDIVMTLKEKLSLSRIEHFSLVLEQQHSITKLLLLHDEERIQQVVQKKEAHDYRCLFRVCFLPKSLHALLQEDPAAFEYLYLQGVNDVLQERFAIEMRCNTALRLAALHIQERLASCGHSQKTNLKMITKTWGIENFVSSTLLRNMREKDLKKAITYHMKKSQSQNDPKQKGLSVDQTRINYLEELCELKSFGGKSFSATMMLQDRESMVTLLVGARYGVSQVVNHKLSILSTLTEFTCITRIELLPESDKVSLVKIYLQDIKSAAAKDMSCLIAGYCRVFVDPNLNIFPWIHVSKKHRVSAEEGYVSRCGSDSDTSSDLGMDALITKASHDDRPRPRIRSSSDPDGRKRKDRNRRRNKDSKEKGDKAWEEKKKQKEEKDADMEKEKSPLSKNREIKNEETQNKEDTEKLQEGQQTKIEIREHYSGELRENVGQESRCDEDVHAAEEHPSVSEASDSLNTDSRVITSPSSDSLDALEEDDLVSCSSSFTVLPNAPSQTLNSHSPLQLHHYSHNQVHPHLLAPPPAHAHPLIHLTADDRRQGGGLRRSDDGGDPQLLSSVPPSSSLHCIQKCPSNPCSDDSSLCFAELSRLVDFLPSPPEASDDDEEAEEELRRRKRRKGKMLKETGECVRCENGSISVEGSLREHPLTPSPSSSNLEFVFNFDQSDARCYYKLCSNITPDSARSLPCPLDRNEGGDWVKLKADPAEAVYLEPIPILQPPPGFGDSSSDEEFFDARDRFTSPVDPALDAMPRGDLLFIIGLPRLCRVLETQAVYAAFTAIWWLKYD</sequence>
<feature type="compositionally biased region" description="Basic and acidic residues" evidence="1">
    <location>
        <begin position="755"/>
        <end position="766"/>
    </location>
</feature>
<dbReference type="InterPro" id="IPR019748">
    <property type="entry name" value="FERM_central"/>
</dbReference>
<organism evidence="5 6">
    <name type="scientific">Pogonophryne albipinna</name>
    <dbReference type="NCBI Taxonomy" id="1090488"/>
    <lineage>
        <taxon>Eukaryota</taxon>
        <taxon>Metazoa</taxon>
        <taxon>Chordata</taxon>
        <taxon>Craniata</taxon>
        <taxon>Vertebrata</taxon>
        <taxon>Euteleostomi</taxon>
        <taxon>Actinopterygii</taxon>
        <taxon>Neopterygii</taxon>
        <taxon>Teleostei</taxon>
        <taxon>Neoteleostei</taxon>
        <taxon>Acanthomorphata</taxon>
        <taxon>Eupercaria</taxon>
        <taxon>Perciformes</taxon>
        <taxon>Notothenioidei</taxon>
        <taxon>Pogonophryne</taxon>
    </lineage>
</organism>
<dbReference type="SMART" id="SM00228">
    <property type="entry name" value="PDZ"/>
    <property type="match status" value="1"/>
</dbReference>
<dbReference type="CDD" id="cd14473">
    <property type="entry name" value="FERM_B-lobe"/>
    <property type="match status" value="1"/>
</dbReference>
<dbReference type="SUPFAM" id="SSF50156">
    <property type="entry name" value="PDZ domain-like"/>
    <property type="match status" value="1"/>
</dbReference>
<dbReference type="Pfam" id="PF00595">
    <property type="entry name" value="PDZ"/>
    <property type="match status" value="1"/>
</dbReference>
<protein>
    <recommendedName>
        <fullName evidence="7">FERM and PDZ domain-containing protein 1</fullName>
    </recommendedName>
</protein>
<dbReference type="PROSITE" id="PS50106">
    <property type="entry name" value="PDZ"/>
    <property type="match status" value="1"/>
</dbReference>